<keyword evidence="1 4" id="KW-0808">Transferase</keyword>
<dbReference type="SUPFAM" id="SSF55729">
    <property type="entry name" value="Acyl-CoA N-acyltransferases (Nat)"/>
    <property type="match status" value="1"/>
</dbReference>
<keyword evidence="5" id="KW-1185">Reference proteome</keyword>
<dbReference type="EMBL" id="RFFH01000022">
    <property type="protein sequence ID" value="RMI28359.1"/>
    <property type="molecule type" value="Genomic_DNA"/>
</dbReference>
<evidence type="ECO:0000256" key="1">
    <source>
        <dbReference type="ARBA" id="ARBA00022679"/>
    </source>
</evidence>
<dbReference type="PANTHER" id="PTHR43877">
    <property type="entry name" value="AMINOALKYLPHOSPHONATE N-ACETYLTRANSFERASE-RELATED-RELATED"/>
    <property type="match status" value="1"/>
</dbReference>
<name>A0A3M2KSA3_9NOCA</name>
<evidence type="ECO:0000313" key="5">
    <source>
        <dbReference type="Proteomes" id="UP000279275"/>
    </source>
</evidence>
<dbReference type="Gene3D" id="3.40.630.30">
    <property type="match status" value="1"/>
</dbReference>
<dbReference type="Proteomes" id="UP000279275">
    <property type="component" value="Unassembled WGS sequence"/>
</dbReference>
<dbReference type="AlphaFoldDB" id="A0A3M2KSA3"/>
<accession>A0A3M2KSA3</accession>
<gene>
    <name evidence="4" type="ORF">EBN03_30365</name>
</gene>
<evidence type="ECO:0000259" key="3">
    <source>
        <dbReference type="PROSITE" id="PS51186"/>
    </source>
</evidence>
<dbReference type="OrthoDB" id="118633at2"/>
<dbReference type="InterPro" id="IPR016181">
    <property type="entry name" value="Acyl_CoA_acyltransferase"/>
</dbReference>
<reference evidence="4 5" key="1">
    <citation type="submission" date="2018-10" db="EMBL/GenBank/DDBJ databases">
        <title>Isolation from cow dung.</title>
        <authorList>
            <person name="Ling L."/>
        </authorList>
    </citation>
    <scope>NUCLEOTIDE SEQUENCE [LARGE SCALE GENOMIC DNA]</scope>
    <source>
        <strain evidence="4 5">NEAU-LL90</strain>
    </source>
</reference>
<organism evidence="4 5">
    <name type="scientific">Nocardia stercoris</name>
    <dbReference type="NCBI Taxonomy" id="2483361"/>
    <lineage>
        <taxon>Bacteria</taxon>
        <taxon>Bacillati</taxon>
        <taxon>Actinomycetota</taxon>
        <taxon>Actinomycetes</taxon>
        <taxon>Mycobacteriales</taxon>
        <taxon>Nocardiaceae</taxon>
        <taxon>Nocardia</taxon>
    </lineage>
</organism>
<dbReference type="Pfam" id="PF00583">
    <property type="entry name" value="Acetyltransf_1"/>
    <property type="match status" value="1"/>
</dbReference>
<dbReference type="InterPro" id="IPR000182">
    <property type="entry name" value="GNAT_dom"/>
</dbReference>
<evidence type="ECO:0000313" key="4">
    <source>
        <dbReference type="EMBL" id="RMI28359.1"/>
    </source>
</evidence>
<dbReference type="PANTHER" id="PTHR43877:SF8">
    <property type="entry name" value="N-ACETYLGLUTAMATE SYNTHASE-RELATED"/>
    <property type="match status" value="1"/>
</dbReference>
<comment type="caution">
    <text evidence="4">The sequence shown here is derived from an EMBL/GenBank/DDBJ whole genome shotgun (WGS) entry which is preliminary data.</text>
</comment>
<keyword evidence="2" id="KW-0012">Acyltransferase</keyword>
<sequence length="158" mass="17194">MAREKFSGPSDCHVRPAGRGDHGAVLDLITSFYRQEGFATATDVLAAHLTTLIVADNARVAVAIAEHRCAGFGITTTSFGLEQGLVAELEDLYVHPDLRHRGIASALIEDSARWAREWGCGELELVVADHGHGVGALLEFYRRRGFADGGRRLVSRRL</sequence>
<dbReference type="InterPro" id="IPR050832">
    <property type="entry name" value="Bact_Acetyltransf"/>
</dbReference>
<dbReference type="RefSeq" id="WP_122191603.1">
    <property type="nucleotide sequence ID" value="NZ_RFFH01000022.1"/>
</dbReference>
<evidence type="ECO:0000256" key="2">
    <source>
        <dbReference type="ARBA" id="ARBA00023315"/>
    </source>
</evidence>
<proteinExistence type="predicted"/>
<protein>
    <submittedName>
        <fullName evidence="4">GNAT family N-acetyltransferase</fullName>
    </submittedName>
</protein>
<dbReference type="GO" id="GO:0016747">
    <property type="term" value="F:acyltransferase activity, transferring groups other than amino-acyl groups"/>
    <property type="evidence" value="ECO:0007669"/>
    <property type="project" value="InterPro"/>
</dbReference>
<dbReference type="CDD" id="cd04301">
    <property type="entry name" value="NAT_SF"/>
    <property type="match status" value="1"/>
</dbReference>
<dbReference type="PROSITE" id="PS51186">
    <property type="entry name" value="GNAT"/>
    <property type="match status" value="1"/>
</dbReference>
<feature type="domain" description="N-acetyltransferase" evidence="3">
    <location>
        <begin position="12"/>
        <end position="158"/>
    </location>
</feature>